<evidence type="ECO:0000256" key="1">
    <source>
        <dbReference type="ARBA" id="ARBA00004241"/>
    </source>
</evidence>
<evidence type="ECO:0000256" key="3">
    <source>
        <dbReference type="SAM" id="Phobius"/>
    </source>
</evidence>
<proteinExistence type="predicted"/>
<name>A0A2A2ID66_9BACI</name>
<keyword evidence="5" id="KW-1185">Reference proteome</keyword>
<dbReference type="Proteomes" id="UP000218887">
    <property type="component" value="Unassembled WGS sequence"/>
</dbReference>
<dbReference type="EMBL" id="NPOA01000009">
    <property type="protein sequence ID" value="PAV29075.1"/>
    <property type="molecule type" value="Genomic_DNA"/>
</dbReference>
<evidence type="ECO:0000313" key="4">
    <source>
        <dbReference type="EMBL" id="PAV29075.1"/>
    </source>
</evidence>
<keyword evidence="3" id="KW-1133">Transmembrane helix</keyword>
<evidence type="ECO:0000256" key="2">
    <source>
        <dbReference type="ARBA" id="ARBA00023287"/>
    </source>
</evidence>
<keyword evidence="3" id="KW-0472">Membrane</keyword>
<keyword evidence="3" id="KW-0812">Transmembrane</keyword>
<dbReference type="OrthoDB" id="2970140at2"/>
<comment type="caution">
    <text evidence="4">The sequence shown here is derived from an EMBL/GenBank/DDBJ whole genome shotgun (WGS) entry which is preliminary data.</text>
</comment>
<evidence type="ECO:0008006" key="6">
    <source>
        <dbReference type="Google" id="ProtNLM"/>
    </source>
</evidence>
<organism evidence="4 5">
    <name type="scientific">Virgibacillus profundi</name>
    <dbReference type="NCBI Taxonomy" id="2024555"/>
    <lineage>
        <taxon>Bacteria</taxon>
        <taxon>Bacillati</taxon>
        <taxon>Bacillota</taxon>
        <taxon>Bacilli</taxon>
        <taxon>Bacillales</taxon>
        <taxon>Bacillaceae</taxon>
        <taxon>Virgibacillus</taxon>
    </lineage>
</organism>
<sequence length="126" mass="14593">MSLFFNLEKAGFILLKNNGFTLIEVLVATSILMVAVSVIVPIIVLLNEEQQILSDRRVLAYRLHDELQPYIWEENLSSPSLFHETIQNKNATFHFTKENDYIKGCVTWENVKKKDESFCLYGLPQK</sequence>
<evidence type="ECO:0000313" key="5">
    <source>
        <dbReference type="Proteomes" id="UP000218887"/>
    </source>
</evidence>
<gene>
    <name evidence="4" type="ORF">CIL05_13960</name>
</gene>
<feature type="transmembrane region" description="Helical" evidence="3">
    <location>
        <begin position="20"/>
        <end position="46"/>
    </location>
</feature>
<dbReference type="AlphaFoldDB" id="A0A2A2ID66"/>
<dbReference type="GO" id="GO:0030420">
    <property type="term" value="P:establishment of competence for transformation"/>
    <property type="evidence" value="ECO:0007669"/>
    <property type="project" value="UniProtKB-KW"/>
</dbReference>
<keyword evidence="2" id="KW-0178">Competence</keyword>
<accession>A0A2A2ID66</accession>
<comment type="subcellular location">
    <subcellularLocation>
        <location evidence="1">Cell surface</location>
    </subcellularLocation>
</comment>
<protein>
    <recommendedName>
        <fullName evidence="6">Prepilin-type cleavage/methylation domain-containing protein</fullName>
    </recommendedName>
</protein>
<dbReference type="Pfam" id="PF07963">
    <property type="entry name" value="N_methyl"/>
    <property type="match status" value="1"/>
</dbReference>
<dbReference type="InterPro" id="IPR012902">
    <property type="entry name" value="N_methyl_site"/>
</dbReference>
<reference evidence="4 5" key="1">
    <citation type="submission" date="2017-08" db="EMBL/GenBank/DDBJ databases">
        <title>Virgibacillus indicus sp. nov. and Virgibacillus profoundi sp. nov, two moderately halophilic bacteria isolated from marine sediment by using the Microfluidic Streak Plate.</title>
        <authorList>
            <person name="Xu B."/>
            <person name="Hu B."/>
            <person name="Wang J."/>
            <person name="Zhu Y."/>
            <person name="Huang L."/>
            <person name="Du W."/>
            <person name="Huang Y."/>
        </authorList>
    </citation>
    <scope>NUCLEOTIDE SEQUENCE [LARGE SCALE GENOMIC DNA]</scope>
    <source>
        <strain evidence="4 5">IO3-P3-H5</strain>
    </source>
</reference>
<dbReference type="GO" id="GO:0009986">
    <property type="term" value="C:cell surface"/>
    <property type="evidence" value="ECO:0007669"/>
    <property type="project" value="UniProtKB-SubCell"/>
</dbReference>